<organism evidence="2 3">
    <name type="scientific">Legionella shakespearei DSM 23087</name>
    <dbReference type="NCBI Taxonomy" id="1122169"/>
    <lineage>
        <taxon>Bacteria</taxon>
        <taxon>Pseudomonadati</taxon>
        <taxon>Pseudomonadota</taxon>
        <taxon>Gammaproteobacteria</taxon>
        <taxon>Legionellales</taxon>
        <taxon>Legionellaceae</taxon>
        <taxon>Legionella</taxon>
    </lineage>
</organism>
<dbReference type="Proteomes" id="UP000054600">
    <property type="component" value="Unassembled WGS sequence"/>
</dbReference>
<dbReference type="AlphaFoldDB" id="A0A0W0YKY5"/>
<dbReference type="EMBL" id="LNYW01000066">
    <property type="protein sequence ID" value="KTD57541.1"/>
    <property type="molecule type" value="Genomic_DNA"/>
</dbReference>
<dbReference type="PATRIC" id="fig|1122169.6.peg.2735"/>
<name>A0A0W0YKY5_9GAMM</name>
<evidence type="ECO:0000313" key="2">
    <source>
        <dbReference type="EMBL" id="KTD57541.1"/>
    </source>
</evidence>
<sequence>MPNPFFIFLTKDHEVKKLTSYTNTEHARELQVLVKAENNAEYRKKEAEYRELGEKFRLTKGTVYQMKDEGETLKVNIALQVKGGSLTWYFWAPGAMDQYPQEFRDQLYNAAALAHKEVKNGCDYYYRGSNAVHIKLMHHLESESDHNHNHYRLMTGMHYTPDDFREHLEALGRSEVADTFFVKGEIEKLCTQFKAFYMDWTAKVGDQPSKEDEYFSSPSQKLIPADLIELDLFGGMQEPCRIDAAELKADFESARTVIELSLQSDEDSEQLTSSINKLKKEYEELLAYRKIGGSRGLHSKIASTRQVEGSKNPVVPQVMSMDDSLGKEVPDVPVWATSVVKSVELAKKSMMSHAKARVIPEREETLETDVQEESLAASTQPDDRTETKSTQSGFVKAAVQEIEGRAKANVEGVTLFSKKKKSTTEKPEPGKTNQEGTSLNKSQ</sequence>
<feature type="region of interest" description="Disordered" evidence="1">
    <location>
        <begin position="406"/>
        <end position="443"/>
    </location>
</feature>
<comment type="caution">
    <text evidence="2">The sequence shown here is derived from an EMBL/GenBank/DDBJ whole genome shotgun (WGS) entry which is preliminary data.</text>
</comment>
<dbReference type="eggNOG" id="ENOG5031UTP">
    <property type="taxonomic scope" value="Bacteria"/>
</dbReference>
<evidence type="ECO:0000256" key="1">
    <source>
        <dbReference type="SAM" id="MobiDB-lite"/>
    </source>
</evidence>
<evidence type="ECO:0000313" key="3">
    <source>
        <dbReference type="Proteomes" id="UP000054600"/>
    </source>
</evidence>
<gene>
    <name evidence="2" type="ORF">Lsha_2382</name>
</gene>
<proteinExistence type="predicted"/>
<keyword evidence="3" id="KW-1185">Reference proteome</keyword>
<feature type="region of interest" description="Disordered" evidence="1">
    <location>
        <begin position="356"/>
        <end position="392"/>
    </location>
</feature>
<dbReference type="RefSeq" id="WP_018576111.1">
    <property type="nucleotide sequence ID" value="NZ_KB892382.1"/>
</dbReference>
<dbReference type="OrthoDB" id="5633541at2"/>
<reference evidence="2 3" key="1">
    <citation type="submission" date="2015-11" db="EMBL/GenBank/DDBJ databases">
        <title>Genomic analysis of 38 Legionella species identifies large and diverse effector repertoires.</title>
        <authorList>
            <person name="Burstein D."/>
            <person name="Amaro F."/>
            <person name="Zusman T."/>
            <person name="Lifshitz Z."/>
            <person name="Cohen O."/>
            <person name="Gilbert J.A."/>
            <person name="Pupko T."/>
            <person name="Shuman H.A."/>
            <person name="Segal G."/>
        </authorList>
    </citation>
    <scope>NUCLEOTIDE SEQUENCE [LARGE SCALE GENOMIC DNA]</scope>
    <source>
        <strain evidence="2 3">ATCC 49655</strain>
    </source>
</reference>
<accession>A0A0W0YKY5</accession>
<feature type="compositionally biased region" description="Polar residues" evidence="1">
    <location>
        <begin position="431"/>
        <end position="443"/>
    </location>
</feature>
<protein>
    <submittedName>
        <fullName evidence="2">Uncharacterized protein</fullName>
    </submittedName>
</protein>